<reference evidence="2" key="1">
    <citation type="submission" date="2022-01" db="EMBL/GenBank/DDBJ databases">
        <authorList>
            <person name="Wang Y."/>
        </authorList>
    </citation>
    <scope>NUCLEOTIDE SEQUENCE</scope>
    <source>
        <strain evidence="2">WB101</strain>
    </source>
</reference>
<feature type="transmembrane region" description="Helical" evidence="1">
    <location>
        <begin position="31"/>
        <end position="48"/>
    </location>
</feature>
<gene>
    <name evidence="2" type="ORF">L6773_08690</name>
</gene>
<protein>
    <submittedName>
        <fullName evidence="2">Uncharacterized protein</fullName>
    </submittedName>
</protein>
<organism evidence="2 3">
    <name type="scientific">Rhodohalobacter sulfatireducens</name>
    <dbReference type="NCBI Taxonomy" id="2911366"/>
    <lineage>
        <taxon>Bacteria</taxon>
        <taxon>Pseudomonadati</taxon>
        <taxon>Balneolota</taxon>
        <taxon>Balneolia</taxon>
        <taxon>Balneolales</taxon>
        <taxon>Balneolaceae</taxon>
        <taxon>Rhodohalobacter</taxon>
    </lineage>
</organism>
<feature type="transmembrane region" description="Helical" evidence="1">
    <location>
        <begin position="7"/>
        <end position="25"/>
    </location>
</feature>
<name>A0ABS9KCQ6_9BACT</name>
<comment type="caution">
    <text evidence="2">The sequence shown here is derived from an EMBL/GenBank/DDBJ whole genome shotgun (WGS) entry which is preliminary data.</text>
</comment>
<sequence length="62" mass="7116">MNFYIYFLWFLIVYITIDAIYIYLTDGILELFYVGSVYAAAGIGLEALKKLKNRSLPAVKSE</sequence>
<keyword evidence="3" id="KW-1185">Reference proteome</keyword>
<accession>A0ABS9KCQ6</accession>
<evidence type="ECO:0000313" key="2">
    <source>
        <dbReference type="EMBL" id="MCG2588639.1"/>
    </source>
</evidence>
<keyword evidence="1" id="KW-0472">Membrane</keyword>
<reference evidence="2" key="2">
    <citation type="submission" date="2024-05" db="EMBL/GenBank/DDBJ databases">
        <title>Rhodohalobacter halophilus gen. nov., sp. nov., a moderately halophilic member of the family Balneolaceae.</title>
        <authorList>
            <person name="Xia J."/>
        </authorList>
    </citation>
    <scope>NUCLEOTIDE SEQUENCE</scope>
    <source>
        <strain evidence="2">WB101</strain>
    </source>
</reference>
<evidence type="ECO:0000256" key="1">
    <source>
        <dbReference type="SAM" id="Phobius"/>
    </source>
</evidence>
<dbReference type="Proteomes" id="UP001165366">
    <property type="component" value="Unassembled WGS sequence"/>
</dbReference>
<proteinExistence type="predicted"/>
<dbReference type="EMBL" id="JAKLWS010000008">
    <property type="protein sequence ID" value="MCG2588639.1"/>
    <property type="molecule type" value="Genomic_DNA"/>
</dbReference>
<dbReference type="RefSeq" id="WP_237853479.1">
    <property type="nucleotide sequence ID" value="NZ_JAKLWS010000008.1"/>
</dbReference>
<evidence type="ECO:0000313" key="3">
    <source>
        <dbReference type="Proteomes" id="UP001165366"/>
    </source>
</evidence>
<keyword evidence="1" id="KW-1133">Transmembrane helix</keyword>
<keyword evidence="1" id="KW-0812">Transmembrane</keyword>